<keyword evidence="2 4" id="KW-0479">Metal-binding</keyword>
<feature type="transmembrane region" description="Helical" evidence="6">
    <location>
        <begin position="27"/>
        <end position="46"/>
    </location>
</feature>
<evidence type="ECO:0000256" key="4">
    <source>
        <dbReference type="PROSITE-ProRule" id="PRU00433"/>
    </source>
</evidence>
<dbReference type="PANTHER" id="PTHR33751">
    <property type="entry name" value="CBB3-TYPE CYTOCHROME C OXIDASE SUBUNIT FIXP"/>
    <property type="match status" value="1"/>
</dbReference>
<gene>
    <name evidence="8" type="primary">ccoP2</name>
    <name evidence="8" type="ORF">NCTC11388_01456</name>
</gene>
<dbReference type="GO" id="GO:0020037">
    <property type="term" value="F:heme binding"/>
    <property type="evidence" value="ECO:0007669"/>
    <property type="project" value="InterPro"/>
</dbReference>
<feature type="region of interest" description="Disordered" evidence="5">
    <location>
        <begin position="263"/>
        <end position="297"/>
    </location>
</feature>
<dbReference type="Pfam" id="PF14715">
    <property type="entry name" value="FixP_N"/>
    <property type="match status" value="1"/>
</dbReference>
<feature type="domain" description="Cytochrome c" evidence="7">
    <location>
        <begin position="184"/>
        <end position="263"/>
    </location>
</feature>
<reference evidence="8 9" key="1">
    <citation type="submission" date="2018-06" db="EMBL/GenBank/DDBJ databases">
        <authorList>
            <consortium name="Pathogen Informatics"/>
            <person name="Doyle S."/>
        </authorList>
    </citation>
    <scope>NUCLEOTIDE SEQUENCE [LARGE SCALE GENOMIC DNA]</scope>
    <source>
        <strain evidence="8 9">NCTC11388</strain>
    </source>
</reference>
<dbReference type="EMBL" id="UGYW01000002">
    <property type="protein sequence ID" value="SUJ04627.1"/>
    <property type="molecule type" value="Genomic_DNA"/>
</dbReference>
<keyword evidence="3 4" id="KW-0408">Iron</keyword>
<dbReference type="InterPro" id="IPR038414">
    <property type="entry name" value="CcoP_N_sf"/>
</dbReference>
<dbReference type="RefSeq" id="WP_115169638.1">
    <property type="nucleotide sequence ID" value="NZ_JBPFQC010000012.1"/>
</dbReference>
<dbReference type="PROSITE" id="PS51007">
    <property type="entry name" value="CYTC"/>
    <property type="match status" value="1"/>
</dbReference>
<evidence type="ECO:0000256" key="2">
    <source>
        <dbReference type="ARBA" id="ARBA00022723"/>
    </source>
</evidence>
<sequence>MKLFLVADSTAVSSGWNMSTGNIYNDILIILLVVVLIVLLFTALSVSKAIKSILKITMPEVLLQEQAAKVAAKQARKIKWSNNWKKIMGLRPISEEKDIVIDHSYDGIKELDNPIPIWFNALFYSTITFGIIYLLVYHVFGWGLNQDQEYVREVAQAEKAKQEYLAQVADLIDETSITVDETGAMATAGKAIFAANCSACHGQAGEGGIGPNLTDRFWLHGGEIKDVFKTVKYGVPDKGMVPWEQTLSPAQIAEVSNYIVSIRDTKPGNPKEPQGAEVEYASAEKDAEAETDTTAVQ</sequence>
<dbReference type="SUPFAM" id="SSF46626">
    <property type="entry name" value="Cytochrome c"/>
    <property type="match status" value="1"/>
</dbReference>
<dbReference type="Gene3D" id="6.10.280.130">
    <property type="match status" value="1"/>
</dbReference>
<evidence type="ECO:0000256" key="3">
    <source>
        <dbReference type="ARBA" id="ARBA00023004"/>
    </source>
</evidence>
<evidence type="ECO:0000256" key="6">
    <source>
        <dbReference type="SAM" id="Phobius"/>
    </source>
</evidence>
<evidence type="ECO:0000256" key="5">
    <source>
        <dbReference type="SAM" id="MobiDB-lite"/>
    </source>
</evidence>
<dbReference type="PANTHER" id="PTHR33751:SF1">
    <property type="entry name" value="CBB3-TYPE CYTOCHROME C OXIDASE SUBUNIT FIXP"/>
    <property type="match status" value="1"/>
</dbReference>
<name>A0A380BRA7_SPHSI</name>
<keyword evidence="1 4" id="KW-0349">Heme</keyword>
<dbReference type="InterPro" id="IPR032858">
    <property type="entry name" value="CcoP_N"/>
</dbReference>
<evidence type="ECO:0000259" key="7">
    <source>
        <dbReference type="PROSITE" id="PS51007"/>
    </source>
</evidence>
<dbReference type="AlphaFoldDB" id="A0A380BRA7"/>
<feature type="transmembrane region" description="Helical" evidence="6">
    <location>
        <begin position="117"/>
        <end position="140"/>
    </location>
</feature>
<evidence type="ECO:0000313" key="9">
    <source>
        <dbReference type="Proteomes" id="UP000254893"/>
    </source>
</evidence>
<dbReference type="InterPro" id="IPR009056">
    <property type="entry name" value="Cyt_c-like_dom"/>
</dbReference>
<evidence type="ECO:0000256" key="1">
    <source>
        <dbReference type="ARBA" id="ARBA00022617"/>
    </source>
</evidence>
<dbReference type="InterPro" id="IPR036909">
    <property type="entry name" value="Cyt_c-like_dom_sf"/>
</dbReference>
<protein>
    <submittedName>
        <fullName evidence="8">Cytochrome c oxidase subunit III</fullName>
    </submittedName>
</protein>
<dbReference type="InterPro" id="IPR050597">
    <property type="entry name" value="Cytochrome_c_Oxidase_Subunit"/>
</dbReference>
<dbReference type="Gene3D" id="1.10.760.10">
    <property type="entry name" value="Cytochrome c-like domain"/>
    <property type="match status" value="1"/>
</dbReference>
<proteinExistence type="predicted"/>
<dbReference type="GO" id="GO:0009055">
    <property type="term" value="F:electron transfer activity"/>
    <property type="evidence" value="ECO:0007669"/>
    <property type="project" value="InterPro"/>
</dbReference>
<accession>A0A380BRA7</accession>
<dbReference type="Proteomes" id="UP000254893">
    <property type="component" value="Unassembled WGS sequence"/>
</dbReference>
<keyword evidence="6" id="KW-0812">Transmembrane</keyword>
<keyword evidence="6" id="KW-0472">Membrane</keyword>
<dbReference type="Pfam" id="PF13442">
    <property type="entry name" value="Cytochrome_CBB3"/>
    <property type="match status" value="1"/>
</dbReference>
<organism evidence="8 9">
    <name type="scientific">Sphingobacterium spiritivorum</name>
    <name type="common">Flavobacterium spiritivorum</name>
    <dbReference type="NCBI Taxonomy" id="258"/>
    <lineage>
        <taxon>Bacteria</taxon>
        <taxon>Pseudomonadati</taxon>
        <taxon>Bacteroidota</taxon>
        <taxon>Sphingobacteriia</taxon>
        <taxon>Sphingobacteriales</taxon>
        <taxon>Sphingobacteriaceae</taxon>
        <taxon>Sphingobacterium</taxon>
    </lineage>
</organism>
<dbReference type="GO" id="GO:0046872">
    <property type="term" value="F:metal ion binding"/>
    <property type="evidence" value="ECO:0007669"/>
    <property type="project" value="UniProtKB-KW"/>
</dbReference>
<keyword evidence="6" id="KW-1133">Transmembrane helix</keyword>
<evidence type="ECO:0000313" key="8">
    <source>
        <dbReference type="EMBL" id="SUJ04627.1"/>
    </source>
</evidence>